<sequence>MDSTPAPVPATASHAAGPPATEALAHVPDMPSPLHVLAVTANLNRAVADKHPDWSLIGRLAVASEEIDLYAPPDLVAVSLQEAAPDALLGVVDDAAARAWQAKILTELTAHLHAEYLPVARVVWGPTVLLVVARAAAINNGTISNVCTTTCALGPALLPNKAAVAVSLTWENRVRVALVGTHLRHGQNPHPRWSNWVQLCRGLVFDPTLPEPSASCRVFTRDHLHGAIPVVATETATEQPATSNDDGTDRPDTPRLRRQRRATPGLDTDDHAEPSSRPTSPLLGHDVVAMPPSTPSPPEEVVLRDLFDDHDVVIVLGDLNSRTAARSAQAHAAALAGDIAQLVAWDQFTQKLHSDTPPLSASANDSDEAVASAILSQFTEPPITFLPTYKLRAPKPVTGARVVPMPLLATTPHYDPKRIPSYTDRVLSWTRAGFAIKPHLYTAAFDLLAHHLPSDHVPVVAVLSVVPESAAGGGDVGVRPRRLHGLAVVRDPWWRAKHQVIAGVWLWVLQSRTRAVAVVALLVAVFLVVAWSTLAWAYRTILG</sequence>
<dbReference type="STRING" id="578462.A0A0L0S2M0"/>
<dbReference type="Proteomes" id="UP000054350">
    <property type="component" value="Unassembled WGS sequence"/>
</dbReference>
<dbReference type="InterPro" id="IPR000300">
    <property type="entry name" value="IPPc"/>
</dbReference>
<dbReference type="EMBL" id="GG745331">
    <property type="protein sequence ID" value="KNE56827.1"/>
    <property type="molecule type" value="Genomic_DNA"/>
</dbReference>
<dbReference type="SUPFAM" id="SSF56219">
    <property type="entry name" value="DNase I-like"/>
    <property type="match status" value="1"/>
</dbReference>
<dbReference type="GO" id="GO:0004439">
    <property type="term" value="F:phosphatidylinositol-4,5-bisphosphate 5-phosphatase activity"/>
    <property type="evidence" value="ECO:0007669"/>
    <property type="project" value="TreeGrafter"/>
</dbReference>
<feature type="region of interest" description="Disordered" evidence="1">
    <location>
        <begin position="232"/>
        <end position="297"/>
    </location>
</feature>
<feature type="compositionally biased region" description="Polar residues" evidence="1">
    <location>
        <begin position="234"/>
        <end position="244"/>
    </location>
</feature>
<evidence type="ECO:0000259" key="3">
    <source>
        <dbReference type="SMART" id="SM00128"/>
    </source>
</evidence>
<dbReference type="Pfam" id="PF22669">
    <property type="entry name" value="Exo_endo_phos2"/>
    <property type="match status" value="2"/>
</dbReference>
<dbReference type="Gene3D" id="3.60.10.10">
    <property type="entry name" value="Endonuclease/exonuclease/phosphatase"/>
    <property type="match status" value="1"/>
</dbReference>
<keyword evidence="2" id="KW-0472">Membrane</keyword>
<evidence type="ECO:0000313" key="5">
    <source>
        <dbReference type="Proteomes" id="UP000054350"/>
    </source>
</evidence>
<evidence type="ECO:0000313" key="4">
    <source>
        <dbReference type="EMBL" id="KNE56827.1"/>
    </source>
</evidence>
<gene>
    <name evidence="4" type="ORF">AMAG_02601</name>
</gene>
<reference evidence="4 5" key="1">
    <citation type="submission" date="2009-11" db="EMBL/GenBank/DDBJ databases">
        <title>Annotation of Allomyces macrogynus ATCC 38327.</title>
        <authorList>
            <consortium name="The Broad Institute Genome Sequencing Platform"/>
            <person name="Russ C."/>
            <person name="Cuomo C."/>
            <person name="Burger G."/>
            <person name="Gray M.W."/>
            <person name="Holland P.W.H."/>
            <person name="King N."/>
            <person name="Lang F.B.F."/>
            <person name="Roger A.J."/>
            <person name="Ruiz-Trillo I."/>
            <person name="Young S.K."/>
            <person name="Zeng Q."/>
            <person name="Gargeya S."/>
            <person name="Fitzgerald M."/>
            <person name="Haas B."/>
            <person name="Abouelleil A."/>
            <person name="Alvarado L."/>
            <person name="Arachchi H.M."/>
            <person name="Berlin A."/>
            <person name="Chapman S.B."/>
            <person name="Gearin G."/>
            <person name="Goldberg J."/>
            <person name="Griggs A."/>
            <person name="Gujja S."/>
            <person name="Hansen M."/>
            <person name="Heiman D."/>
            <person name="Howarth C."/>
            <person name="Larimer J."/>
            <person name="Lui A."/>
            <person name="MacDonald P.J.P."/>
            <person name="McCowen C."/>
            <person name="Montmayeur A."/>
            <person name="Murphy C."/>
            <person name="Neiman D."/>
            <person name="Pearson M."/>
            <person name="Priest M."/>
            <person name="Roberts A."/>
            <person name="Saif S."/>
            <person name="Shea T."/>
            <person name="Sisk P."/>
            <person name="Stolte C."/>
            <person name="Sykes S."/>
            <person name="Wortman J."/>
            <person name="Nusbaum C."/>
            <person name="Birren B."/>
        </authorList>
    </citation>
    <scope>NUCLEOTIDE SEQUENCE [LARGE SCALE GENOMIC DNA]</scope>
    <source>
        <strain evidence="4 5">ATCC 38327</strain>
    </source>
</reference>
<evidence type="ECO:0000256" key="1">
    <source>
        <dbReference type="SAM" id="MobiDB-lite"/>
    </source>
</evidence>
<protein>
    <recommendedName>
        <fullName evidence="3">Inositol polyphosphate-related phosphatase domain-containing protein</fullName>
    </recommendedName>
</protein>
<name>A0A0L0S2M0_ALLM3</name>
<feature type="transmembrane region" description="Helical" evidence="2">
    <location>
        <begin position="515"/>
        <end position="538"/>
    </location>
</feature>
<dbReference type="InterPro" id="IPR036691">
    <property type="entry name" value="Endo/exonu/phosph_ase_sf"/>
</dbReference>
<dbReference type="OrthoDB" id="2248459at2759"/>
<keyword evidence="5" id="KW-1185">Reference proteome</keyword>
<dbReference type="GO" id="GO:0046856">
    <property type="term" value="P:phosphatidylinositol dephosphorylation"/>
    <property type="evidence" value="ECO:0007669"/>
    <property type="project" value="InterPro"/>
</dbReference>
<proteinExistence type="predicted"/>
<evidence type="ECO:0000256" key="2">
    <source>
        <dbReference type="SAM" id="Phobius"/>
    </source>
</evidence>
<keyword evidence="2" id="KW-1133">Transmembrane helix</keyword>
<dbReference type="PANTHER" id="PTHR11200">
    <property type="entry name" value="INOSITOL 5-PHOSPHATASE"/>
    <property type="match status" value="1"/>
</dbReference>
<dbReference type="InterPro" id="IPR046985">
    <property type="entry name" value="IP5"/>
</dbReference>
<accession>A0A0L0S2M0</accession>
<reference evidence="5" key="2">
    <citation type="submission" date="2009-11" db="EMBL/GenBank/DDBJ databases">
        <title>The Genome Sequence of Allomyces macrogynus strain ATCC 38327.</title>
        <authorList>
            <consortium name="The Broad Institute Genome Sequencing Platform"/>
            <person name="Russ C."/>
            <person name="Cuomo C."/>
            <person name="Shea T."/>
            <person name="Young S.K."/>
            <person name="Zeng Q."/>
            <person name="Koehrsen M."/>
            <person name="Haas B."/>
            <person name="Borodovsky M."/>
            <person name="Guigo R."/>
            <person name="Alvarado L."/>
            <person name="Berlin A."/>
            <person name="Borenstein D."/>
            <person name="Chen Z."/>
            <person name="Engels R."/>
            <person name="Freedman E."/>
            <person name="Gellesch M."/>
            <person name="Goldberg J."/>
            <person name="Griggs A."/>
            <person name="Gujja S."/>
            <person name="Heiman D."/>
            <person name="Hepburn T."/>
            <person name="Howarth C."/>
            <person name="Jen D."/>
            <person name="Larson L."/>
            <person name="Lewis B."/>
            <person name="Mehta T."/>
            <person name="Park D."/>
            <person name="Pearson M."/>
            <person name="Roberts A."/>
            <person name="Saif S."/>
            <person name="Shenoy N."/>
            <person name="Sisk P."/>
            <person name="Stolte C."/>
            <person name="Sykes S."/>
            <person name="Walk T."/>
            <person name="White J."/>
            <person name="Yandava C."/>
            <person name="Burger G."/>
            <person name="Gray M.W."/>
            <person name="Holland P.W.H."/>
            <person name="King N."/>
            <person name="Lang F.B.F."/>
            <person name="Roger A.J."/>
            <person name="Ruiz-Trillo I."/>
            <person name="Lander E."/>
            <person name="Nusbaum C."/>
        </authorList>
    </citation>
    <scope>NUCLEOTIDE SEQUENCE [LARGE SCALE GENOMIC DNA]</scope>
    <source>
        <strain evidence="5">ATCC 38327</strain>
    </source>
</reference>
<dbReference type="AlphaFoldDB" id="A0A0L0S2M0"/>
<dbReference type="VEuPathDB" id="FungiDB:AMAG_02601"/>
<keyword evidence="2" id="KW-0812">Transmembrane</keyword>
<organism evidence="4 5">
    <name type="scientific">Allomyces macrogynus (strain ATCC 38327)</name>
    <name type="common">Allomyces javanicus var. macrogynus</name>
    <dbReference type="NCBI Taxonomy" id="578462"/>
    <lineage>
        <taxon>Eukaryota</taxon>
        <taxon>Fungi</taxon>
        <taxon>Fungi incertae sedis</taxon>
        <taxon>Blastocladiomycota</taxon>
        <taxon>Blastocladiomycetes</taxon>
        <taxon>Blastocladiales</taxon>
        <taxon>Blastocladiaceae</taxon>
        <taxon>Allomyces</taxon>
    </lineage>
</organism>
<feature type="domain" description="Inositol polyphosphate-related phosphatase" evidence="3">
    <location>
        <begin position="32"/>
        <end position="471"/>
    </location>
</feature>
<dbReference type="SMART" id="SM00128">
    <property type="entry name" value="IPPc"/>
    <property type="match status" value="1"/>
</dbReference>